<evidence type="ECO:0000313" key="4">
    <source>
        <dbReference type="Proteomes" id="UP001596180"/>
    </source>
</evidence>
<dbReference type="NCBIfam" id="TIGR01751">
    <property type="entry name" value="crot-CoA-red"/>
    <property type="match status" value="1"/>
</dbReference>
<gene>
    <name evidence="3" type="primary">ccrA</name>
    <name evidence="3" type="ORF">ACFPZI_01910</name>
</gene>
<protein>
    <submittedName>
        <fullName evidence="3">Crotonyl-CoA carboxylase/reductase</fullName>
        <ecNumber evidence="3">1.3.1.85</ecNumber>
    </submittedName>
</protein>
<name>A0ABW1DPN3_9ACTN</name>
<dbReference type="SMART" id="SM00829">
    <property type="entry name" value="PKS_ER"/>
    <property type="match status" value="1"/>
</dbReference>
<dbReference type="InterPro" id="IPR036291">
    <property type="entry name" value="NAD(P)-bd_dom_sf"/>
</dbReference>
<dbReference type="Gene3D" id="3.90.180.10">
    <property type="entry name" value="Medium-chain alcohol dehydrogenases, catalytic domain"/>
    <property type="match status" value="2"/>
</dbReference>
<reference evidence="4" key="1">
    <citation type="journal article" date="2019" name="Int. J. Syst. Evol. Microbiol.">
        <title>The Global Catalogue of Microorganisms (GCM) 10K type strain sequencing project: providing services to taxonomists for standard genome sequencing and annotation.</title>
        <authorList>
            <consortium name="The Broad Institute Genomics Platform"/>
            <consortium name="The Broad Institute Genome Sequencing Center for Infectious Disease"/>
            <person name="Wu L."/>
            <person name="Ma J."/>
        </authorList>
    </citation>
    <scope>NUCLEOTIDE SEQUENCE [LARGE SCALE GENOMIC DNA]</scope>
    <source>
        <strain evidence="4">JCM 10411</strain>
    </source>
</reference>
<keyword evidence="3" id="KW-0560">Oxidoreductase</keyword>
<dbReference type="InterPro" id="IPR051603">
    <property type="entry name" value="Zinc-ADH_QOR/CCCR"/>
</dbReference>
<dbReference type="Proteomes" id="UP001596180">
    <property type="component" value="Unassembled WGS sequence"/>
</dbReference>
<dbReference type="InterPro" id="IPR013149">
    <property type="entry name" value="ADH-like_C"/>
</dbReference>
<dbReference type="EC" id="1.3.1.85" evidence="3"/>
<dbReference type="PANTHER" id="PTHR44154:SF1">
    <property type="entry name" value="QUINONE OXIDOREDUCTASE"/>
    <property type="match status" value="1"/>
</dbReference>
<evidence type="ECO:0000259" key="2">
    <source>
        <dbReference type="SMART" id="SM00829"/>
    </source>
</evidence>
<dbReference type="RefSeq" id="WP_381357210.1">
    <property type="nucleotide sequence ID" value="NZ_JBHSOA010000003.1"/>
</dbReference>
<comment type="caution">
    <text evidence="3">The sequence shown here is derived from an EMBL/GenBank/DDBJ whole genome shotgun (WGS) entry which is preliminary data.</text>
</comment>
<dbReference type="InterPro" id="IPR010085">
    <property type="entry name" value="Crot_CoA_red"/>
</dbReference>
<dbReference type="InterPro" id="IPR011032">
    <property type="entry name" value="GroES-like_sf"/>
</dbReference>
<dbReference type="InterPro" id="IPR020843">
    <property type="entry name" value="ER"/>
</dbReference>
<proteinExistence type="predicted"/>
<dbReference type="GO" id="GO:0016491">
    <property type="term" value="F:oxidoreductase activity"/>
    <property type="evidence" value="ECO:0007669"/>
    <property type="project" value="UniProtKB-KW"/>
</dbReference>
<dbReference type="InterPro" id="IPR013154">
    <property type="entry name" value="ADH-like_N"/>
</dbReference>
<dbReference type="Pfam" id="PF08240">
    <property type="entry name" value="ADH_N"/>
    <property type="match status" value="1"/>
</dbReference>
<evidence type="ECO:0000256" key="1">
    <source>
        <dbReference type="ARBA" id="ARBA00022857"/>
    </source>
</evidence>
<feature type="domain" description="Enoyl reductase (ER)" evidence="2">
    <location>
        <begin position="46"/>
        <end position="411"/>
    </location>
</feature>
<sequence>MDLLSKAALNGAPPDELERLPLPDEFLAGHLRAEDAEAVDRAAGTDVRRTLHVGLVPMPELAPDEVVVAVMASSINYNTVWSAMFEPISTFTTLRRYARQGGYATRHDLPYQVVGSDASGVVVRVGAGVRHWRAGDHVVVSPAYVDDQDPGSHDDGMMGTHLRAWGFETNFGGLAHYTIVRATQLVAKPPHLTWEEAATITLCAGTAYRMLVGDHGARMKQGDVVLIWGATGGLGAYAVQMVRNGGGVAVGVVGSRAKADLLRQQGCDLVIDRREIGMGDDADPRADAAELGRRLGRIIRAEVGEDPSIAFDYVGRSTFGTSVHVVRRGGTVVTCGSSTGYEHSYDNRYLWMNLKRVVGSHIANLREQTECVRLFSRGKLVPVLTSVYPLERVGDAARLVQQNRHLGKVGVRCLAPSDGLGVTDPAARARIGEERLTAWRRHAAAVPAPAGAAR</sequence>
<dbReference type="Pfam" id="PF00107">
    <property type="entry name" value="ADH_zinc_N"/>
    <property type="match status" value="1"/>
</dbReference>
<organism evidence="3 4">
    <name type="scientific">Streptomyces chlorus</name>
    <dbReference type="NCBI Taxonomy" id="887452"/>
    <lineage>
        <taxon>Bacteria</taxon>
        <taxon>Bacillati</taxon>
        <taxon>Actinomycetota</taxon>
        <taxon>Actinomycetes</taxon>
        <taxon>Kitasatosporales</taxon>
        <taxon>Streptomycetaceae</taxon>
        <taxon>Streptomyces</taxon>
    </lineage>
</organism>
<keyword evidence="1" id="KW-0521">NADP</keyword>
<dbReference type="SUPFAM" id="SSF50129">
    <property type="entry name" value="GroES-like"/>
    <property type="match status" value="1"/>
</dbReference>
<evidence type="ECO:0000313" key="3">
    <source>
        <dbReference type="EMBL" id="MFC5850632.1"/>
    </source>
</evidence>
<keyword evidence="4" id="KW-1185">Reference proteome</keyword>
<dbReference type="PANTHER" id="PTHR44154">
    <property type="entry name" value="QUINONE OXIDOREDUCTASE"/>
    <property type="match status" value="1"/>
</dbReference>
<accession>A0ABW1DPN3</accession>
<dbReference type="EMBL" id="JBHSOA010000003">
    <property type="protein sequence ID" value="MFC5850632.1"/>
    <property type="molecule type" value="Genomic_DNA"/>
</dbReference>
<dbReference type="SUPFAM" id="SSF51735">
    <property type="entry name" value="NAD(P)-binding Rossmann-fold domains"/>
    <property type="match status" value="1"/>
</dbReference>